<accession>A0A2G2WED5</accession>
<dbReference type="EMBL" id="MLFT02000007">
    <property type="protein sequence ID" value="PHT43626.1"/>
    <property type="molecule type" value="Genomic_DNA"/>
</dbReference>
<proteinExistence type="predicted"/>
<sequence>MSLQQMSTKLSYHLSEVCQVLLGNPEDFLHFKILTVKLDEELSVEELSWRDLLNRTEYSGTYHQPIHINGFVFWLLYAEDNSNIYFETGNSSDRMDILEMNLENEEIKTICCPNGCSFGYSHLAEINGHICVIQNNRDGHMLNIWMLKDRDGEGWCLEYSVEFHETAYNFSILGYLPRENESSGDILIKSSKGELFCYETDTKEFKELEILNRVEYKLKCLSKEWLHTISSPHFKKQHRDQSKKRPTLYLISSSRSNHSFRSQLIRLSSVNSSYELQVHEKNMDLQSHNQNDSIFAISFGKACFVYVPSTNEYKVVGSFEGKLDSADWEFYYCFDEFLRFKNLTLKLDEELSVVGLSWRDLLSCTHHSGTCHQPIHINGLIFWLAYAKGNSFTSDHMTILEMNLENEEMKTICCPNGYSFGFSRWLR</sequence>
<keyword evidence="2" id="KW-1185">Reference proteome</keyword>
<organism evidence="1 2">
    <name type="scientific">Capsicum baccatum</name>
    <name type="common">Peruvian pepper</name>
    <dbReference type="NCBI Taxonomy" id="33114"/>
    <lineage>
        <taxon>Eukaryota</taxon>
        <taxon>Viridiplantae</taxon>
        <taxon>Streptophyta</taxon>
        <taxon>Embryophyta</taxon>
        <taxon>Tracheophyta</taxon>
        <taxon>Spermatophyta</taxon>
        <taxon>Magnoliopsida</taxon>
        <taxon>eudicotyledons</taxon>
        <taxon>Gunneridae</taxon>
        <taxon>Pentapetalae</taxon>
        <taxon>asterids</taxon>
        <taxon>lamiids</taxon>
        <taxon>Solanales</taxon>
        <taxon>Solanaceae</taxon>
        <taxon>Solanoideae</taxon>
        <taxon>Capsiceae</taxon>
        <taxon>Capsicum</taxon>
    </lineage>
</organism>
<gene>
    <name evidence="1" type="ORF">CQW23_17651</name>
</gene>
<reference evidence="2" key="2">
    <citation type="journal article" date="2017" name="J. Anim. Genet.">
        <title>Multiple reference genome sequences of hot pepper reveal the massive evolution of plant disease resistance genes by retroduplication.</title>
        <authorList>
            <person name="Kim S."/>
            <person name="Park J."/>
            <person name="Yeom S.-I."/>
            <person name="Kim Y.-M."/>
            <person name="Seo E."/>
            <person name="Kim K.-T."/>
            <person name="Kim M.-S."/>
            <person name="Lee J.M."/>
            <person name="Cheong K."/>
            <person name="Shin H.-S."/>
            <person name="Kim S.-B."/>
            <person name="Han K."/>
            <person name="Lee J."/>
            <person name="Park M."/>
            <person name="Lee H.-A."/>
            <person name="Lee H.-Y."/>
            <person name="Lee Y."/>
            <person name="Oh S."/>
            <person name="Lee J.H."/>
            <person name="Choi E."/>
            <person name="Choi E."/>
            <person name="Lee S.E."/>
            <person name="Jeon J."/>
            <person name="Kim H."/>
            <person name="Choi G."/>
            <person name="Song H."/>
            <person name="Lee J."/>
            <person name="Lee S.-C."/>
            <person name="Kwon J.-K."/>
            <person name="Lee H.-Y."/>
            <person name="Koo N."/>
            <person name="Hong Y."/>
            <person name="Kim R.W."/>
            <person name="Kang W.-H."/>
            <person name="Huh J.H."/>
            <person name="Kang B.-C."/>
            <person name="Yang T.-J."/>
            <person name="Lee Y.-H."/>
            <person name="Bennetzen J.L."/>
            <person name="Choi D."/>
        </authorList>
    </citation>
    <scope>NUCLEOTIDE SEQUENCE [LARGE SCALE GENOMIC DNA]</scope>
    <source>
        <strain evidence="2">cv. PBC81</strain>
    </source>
</reference>
<dbReference type="OrthoDB" id="1292411at2759"/>
<dbReference type="Proteomes" id="UP000224567">
    <property type="component" value="Unassembled WGS sequence"/>
</dbReference>
<evidence type="ECO:0000313" key="1">
    <source>
        <dbReference type="EMBL" id="PHT43626.1"/>
    </source>
</evidence>
<name>A0A2G2WED5_CAPBA</name>
<dbReference type="PANTHER" id="PTHR31111:SF87">
    <property type="entry name" value="F-BOX DOMAIN-CONTAINING PROTEIN"/>
    <property type="match status" value="1"/>
</dbReference>
<comment type="caution">
    <text evidence="1">The sequence shown here is derived from an EMBL/GenBank/DDBJ whole genome shotgun (WGS) entry which is preliminary data.</text>
</comment>
<evidence type="ECO:0000313" key="2">
    <source>
        <dbReference type="Proteomes" id="UP000224567"/>
    </source>
</evidence>
<dbReference type="PANTHER" id="PTHR31111">
    <property type="entry name" value="BNAA05G37150D PROTEIN-RELATED"/>
    <property type="match status" value="1"/>
</dbReference>
<protein>
    <recommendedName>
        <fullName evidence="3">F-box associated domain-containing protein</fullName>
    </recommendedName>
</protein>
<dbReference type="AlphaFoldDB" id="A0A2G2WED5"/>
<reference evidence="1 2" key="1">
    <citation type="journal article" date="2017" name="Genome Biol.">
        <title>New reference genome sequences of hot pepper reveal the massive evolution of plant disease-resistance genes by retroduplication.</title>
        <authorList>
            <person name="Kim S."/>
            <person name="Park J."/>
            <person name="Yeom S.I."/>
            <person name="Kim Y.M."/>
            <person name="Seo E."/>
            <person name="Kim K.T."/>
            <person name="Kim M.S."/>
            <person name="Lee J.M."/>
            <person name="Cheong K."/>
            <person name="Shin H.S."/>
            <person name="Kim S.B."/>
            <person name="Han K."/>
            <person name="Lee J."/>
            <person name="Park M."/>
            <person name="Lee H.A."/>
            <person name="Lee H.Y."/>
            <person name="Lee Y."/>
            <person name="Oh S."/>
            <person name="Lee J.H."/>
            <person name="Choi E."/>
            <person name="Choi E."/>
            <person name="Lee S.E."/>
            <person name="Jeon J."/>
            <person name="Kim H."/>
            <person name="Choi G."/>
            <person name="Song H."/>
            <person name="Lee J."/>
            <person name="Lee S.C."/>
            <person name="Kwon J.K."/>
            <person name="Lee H.Y."/>
            <person name="Koo N."/>
            <person name="Hong Y."/>
            <person name="Kim R.W."/>
            <person name="Kang W.H."/>
            <person name="Huh J.H."/>
            <person name="Kang B.C."/>
            <person name="Yang T.J."/>
            <person name="Lee Y.H."/>
            <person name="Bennetzen J.L."/>
            <person name="Choi D."/>
        </authorList>
    </citation>
    <scope>NUCLEOTIDE SEQUENCE [LARGE SCALE GENOMIC DNA]</scope>
    <source>
        <strain evidence="2">cv. PBC81</strain>
    </source>
</reference>
<evidence type="ECO:0008006" key="3">
    <source>
        <dbReference type="Google" id="ProtNLM"/>
    </source>
</evidence>